<dbReference type="EMBL" id="BSOS01000058">
    <property type="protein sequence ID" value="GLR67157.1"/>
    <property type="molecule type" value="Genomic_DNA"/>
</dbReference>
<dbReference type="Gene3D" id="1.10.10.60">
    <property type="entry name" value="Homeodomain-like"/>
    <property type="match status" value="1"/>
</dbReference>
<dbReference type="InterPro" id="IPR018060">
    <property type="entry name" value="HTH_AraC"/>
</dbReference>
<dbReference type="PANTHER" id="PTHR47894:SF1">
    <property type="entry name" value="HTH-TYPE TRANSCRIPTIONAL REGULATOR VQSM"/>
    <property type="match status" value="1"/>
</dbReference>
<keyword evidence="1" id="KW-0805">Transcription regulation</keyword>
<dbReference type="Proteomes" id="UP001156641">
    <property type="component" value="Unassembled WGS sequence"/>
</dbReference>
<dbReference type="PANTHER" id="PTHR47894">
    <property type="entry name" value="HTH-TYPE TRANSCRIPTIONAL REGULATOR GADX"/>
    <property type="match status" value="1"/>
</dbReference>
<organism evidence="5 6">
    <name type="scientific">Acidocella aquatica</name>
    <dbReference type="NCBI Taxonomy" id="1922313"/>
    <lineage>
        <taxon>Bacteria</taxon>
        <taxon>Pseudomonadati</taxon>
        <taxon>Pseudomonadota</taxon>
        <taxon>Alphaproteobacteria</taxon>
        <taxon>Acetobacterales</taxon>
        <taxon>Acidocellaceae</taxon>
        <taxon>Acidocella</taxon>
    </lineage>
</organism>
<dbReference type="InterPro" id="IPR009057">
    <property type="entry name" value="Homeodomain-like_sf"/>
</dbReference>
<feature type="domain" description="HTH araC/xylS-type" evidence="4">
    <location>
        <begin position="200"/>
        <end position="297"/>
    </location>
</feature>
<evidence type="ECO:0000256" key="3">
    <source>
        <dbReference type="ARBA" id="ARBA00023163"/>
    </source>
</evidence>
<proteinExistence type="predicted"/>
<name>A0ABQ6A659_9PROT</name>
<evidence type="ECO:0000256" key="1">
    <source>
        <dbReference type="ARBA" id="ARBA00023015"/>
    </source>
</evidence>
<evidence type="ECO:0000313" key="5">
    <source>
        <dbReference type="EMBL" id="GLR67157.1"/>
    </source>
</evidence>
<sequence>MLIEAASADDRDIVAASYVSMLRLVAEAAPADFAVAFGAARHLAEWGIVGHAISSCGTLRRAFEIWLRFADIAGDPLRYRWEIDDQVWRVVFLPTYAPGSNLARFCAEEFAGSFLRFANETTGFDGKNAATRFMHHASQGVDYATFIPGTVQFSAITNDLTLPGYVLDMPIVSRDDELFNLLVQHLAVKHPAGASDSIAHQLRQVLIASPEPERKLHNVATALGLSPRTLNRKLTAEGTSFTHVLAEFRNDYAKALLRDGTLGTKQISHVLGFRNDQSLRRAFLQWNDIPLGAWRNAYGKPSMRPVRG</sequence>
<evidence type="ECO:0000259" key="4">
    <source>
        <dbReference type="PROSITE" id="PS01124"/>
    </source>
</evidence>
<keyword evidence="6" id="KW-1185">Reference proteome</keyword>
<dbReference type="InterPro" id="IPR032687">
    <property type="entry name" value="AraC-type_N"/>
</dbReference>
<reference evidence="6" key="1">
    <citation type="journal article" date="2019" name="Int. J. Syst. Evol. Microbiol.">
        <title>The Global Catalogue of Microorganisms (GCM) 10K type strain sequencing project: providing services to taxonomists for standard genome sequencing and annotation.</title>
        <authorList>
            <consortium name="The Broad Institute Genomics Platform"/>
            <consortium name="The Broad Institute Genome Sequencing Center for Infectious Disease"/>
            <person name="Wu L."/>
            <person name="Ma J."/>
        </authorList>
    </citation>
    <scope>NUCLEOTIDE SEQUENCE [LARGE SCALE GENOMIC DNA]</scope>
    <source>
        <strain evidence="6">NBRC 112502</strain>
    </source>
</reference>
<dbReference type="SUPFAM" id="SSF46689">
    <property type="entry name" value="Homeodomain-like"/>
    <property type="match status" value="1"/>
</dbReference>
<comment type="caution">
    <text evidence="5">The sequence shown here is derived from an EMBL/GenBank/DDBJ whole genome shotgun (WGS) entry which is preliminary data.</text>
</comment>
<evidence type="ECO:0000313" key="6">
    <source>
        <dbReference type="Proteomes" id="UP001156641"/>
    </source>
</evidence>
<keyword evidence="3" id="KW-0804">Transcription</keyword>
<dbReference type="SMART" id="SM00342">
    <property type="entry name" value="HTH_ARAC"/>
    <property type="match status" value="1"/>
</dbReference>
<dbReference type="Pfam" id="PF12833">
    <property type="entry name" value="HTH_18"/>
    <property type="match status" value="1"/>
</dbReference>
<evidence type="ECO:0000256" key="2">
    <source>
        <dbReference type="ARBA" id="ARBA00023125"/>
    </source>
</evidence>
<dbReference type="Pfam" id="PF12625">
    <property type="entry name" value="Arabinose_bd"/>
    <property type="match status" value="1"/>
</dbReference>
<accession>A0ABQ6A659</accession>
<protein>
    <submittedName>
        <fullName evidence="5">AraC family transcriptional regulator</fullName>
    </submittedName>
</protein>
<keyword evidence="2" id="KW-0238">DNA-binding</keyword>
<gene>
    <name evidence="5" type="ORF">GCM10010909_18380</name>
</gene>
<dbReference type="PROSITE" id="PS01124">
    <property type="entry name" value="HTH_ARAC_FAMILY_2"/>
    <property type="match status" value="1"/>
</dbReference>